<evidence type="ECO:0000256" key="3">
    <source>
        <dbReference type="ARBA" id="ARBA00023163"/>
    </source>
</evidence>
<dbReference type="Proteomes" id="UP001149140">
    <property type="component" value="Unassembled WGS sequence"/>
</dbReference>
<evidence type="ECO:0000259" key="4">
    <source>
        <dbReference type="PROSITE" id="PS51000"/>
    </source>
</evidence>
<organism evidence="5 6">
    <name type="scientific">Solirubrobacter ginsenosidimutans</name>
    <dbReference type="NCBI Taxonomy" id="490573"/>
    <lineage>
        <taxon>Bacteria</taxon>
        <taxon>Bacillati</taxon>
        <taxon>Actinomycetota</taxon>
        <taxon>Thermoleophilia</taxon>
        <taxon>Solirubrobacterales</taxon>
        <taxon>Solirubrobacteraceae</taxon>
        <taxon>Solirubrobacter</taxon>
    </lineage>
</organism>
<dbReference type="InterPro" id="IPR036388">
    <property type="entry name" value="WH-like_DNA-bd_sf"/>
</dbReference>
<dbReference type="InterPro" id="IPR014036">
    <property type="entry name" value="DeoR-like_C"/>
</dbReference>
<keyword evidence="2 5" id="KW-0238">DNA-binding</keyword>
<dbReference type="PROSITE" id="PS00894">
    <property type="entry name" value="HTH_DEOR_1"/>
    <property type="match status" value="1"/>
</dbReference>
<dbReference type="PANTHER" id="PTHR30363">
    <property type="entry name" value="HTH-TYPE TRANSCRIPTIONAL REGULATOR SRLR-RELATED"/>
    <property type="match status" value="1"/>
</dbReference>
<dbReference type="EMBL" id="JAPDOD010000013">
    <property type="protein sequence ID" value="MDA0161634.1"/>
    <property type="molecule type" value="Genomic_DNA"/>
</dbReference>
<dbReference type="PROSITE" id="PS51000">
    <property type="entry name" value="HTH_DEOR_2"/>
    <property type="match status" value="1"/>
</dbReference>
<reference evidence="5" key="1">
    <citation type="submission" date="2022-10" db="EMBL/GenBank/DDBJ databases">
        <title>The WGS of Solirubrobacter ginsenosidimutans DSM 21036.</title>
        <authorList>
            <person name="Jiang Z."/>
        </authorList>
    </citation>
    <scope>NUCLEOTIDE SEQUENCE</scope>
    <source>
        <strain evidence="5">DSM 21036</strain>
    </source>
</reference>
<dbReference type="GO" id="GO:0003677">
    <property type="term" value="F:DNA binding"/>
    <property type="evidence" value="ECO:0007669"/>
    <property type="project" value="UniProtKB-KW"/>
</dbReference>
<gene>
    <name evidence="5" type="ORF">OM076_15255</name>
</gene>
<proteinExistence type="predicted"/>
<feature type="domain" description="HTH deoR-type" evidence="4">
    <location>
        <begin position="3"/>
        <end position="58"/>
    </location>
</feature>
<comment type="caution">
    <text evidence="5">The sequence shown here is derived from an EMBL/GenBank/DDBJ whole genome shotgun (WGS) entry which is preliminary data.</text>
</comment>
<dbReference type="SMART" id="SM00420">
    <property type="entry name" value="HTH_DEOR"/>
    <property type="match status" value="1"/>
</dbReference>
<dbReference type="Pfam" id="PF00455">
    <property type="entry name" value="DeoRC"/>
    <property type="match status" value="1"/>
</dbReference>
<dbReference type="SMART" id="SM01134">
    <property type="entry name" value="DeoRC"/>
    <property type="match status" value="1"/>
</dbReference>
<evidence type="ECO:0000256" key="2">
    <source>
        <dbReference type="ARBA" id="ARBA00023125"/>
    </source>
</evidence>
<dbReference type="SUPFAM" id="SSF100950">
    <property type="entry name" value="NagB/RpiA/CoA transferase-like"/>
    <property type="match status" value="1"/>
</dbReference>
<dbReference type="SUPFAM" id="SSF46785">
    <property type="entry name" value="Winged helix' DNA-binding domain"/>
    <property type="match status" value="1"/>
</dbReference>
<evidence type="ECO:0000256" key="1">
    <source>
        <dbReference type="ARBA" id="ARBA00023015"/>
    </source>
</evidence>
<keyword evidence="3" id="KW-0804">Transcription</keyword>
<dbReference type="GO" id="GO:0003700">
    <property type="term" value="F:DNA-binding transcription factor activity"/>
    <property type="evidence" value="ECO:0007669"/>
    <property type="project" value="InterPro"/>
</dbReference>
<dbReference type="Pfam" id="PF08220">
    <property type="entry name" value="HTH_DeoR"/>
    <property type="match status" value="1"/>
</dbReference>
<protein>
    <submittedName>
        <fullName evidence="5">DeoR/GlpR family DNA-binding transcription regulator</fullName>
    </submittedName>
</protein>
<accession>A0A9X3MS70</accession>
<dbReference type="InterPro" id="IPR050313">
    <property type="entry name" value="Carb_Metab_HTH_regulators"/>
</dbReference>
<evidence type="ECO:0000313" key="5">
    <source>
        <dbReference type="EMBL" id="MDA0161634.1"/>
    </source>
</evidence>
<dbReference type="InterPro" id="IPR036390">
    <property type="entry name" value="WH_DNA-bd_sf"/>
</dbReference>
<dbReference type="AlphaFoldDB" id="A0A9X3MS70"/>
<dbReference type="PANTHER" id="PTHR30363:SF44">
    <property type="entry name" value="AGA OPERON TRANSCRIPTIONAL REPRESSOR-RELATED"/>
    <property type="match status" value="1"/>
</dbReference>
<dbReference type="PRINTS" id="PR00037">
    <property type="entry name" value="HTHLACR"/>
</dbReference>
<evidence type="ECO:0000313" key="6">
    <source>
        <dbReference type="Proteomes" id="UP001149140"/>
    </source>
</evidence>
<dbReference type="RefSeq" id="WP_270040850.1">
    <property type="nucleotide sequence ID" value="NZ_JAPDOD010000013.1"/>
</dbReference>
<sequence>MLAETRRREIADRMRTTGAVTVAEVEELFGVSPMTARRDLAELERRGVARRTHGGAVLPTISAHEDSFARRLDVDADEKVRLAEAAVGMLTPHETIFLDSSTTTYYVARRLVETHMAATVLTNSLPVMELLFRESGPELEVIGIGGNLRRLTRSFVGPFAVRTVQGHFADRLFFSVKGIAANGMLTDAEPLEAELKRTMIEQASDSVLLIDHSKLSVRGLSVIAPIADVTTMVVTDLDEPQVDALRLGGTTVLTA</sequence>
<dbReference type="Gene3D" id="1.10.10.10">
    <property type="entry name" value="Winged helix-like DNA-binding domain superfamily/Winged helix DNA-binding domain"/>
    <property type="match status" value="1"/>
</dbReference>
<keyword evidence="6" id="KW-1185">Reference proteome</keyword>
<keyword evidence="1" id="KW-0805">Transcription regulation</keyword>
<dbReference type="InterPro" id="IPR037171">
    <property type="entry name" value="NagB/RpiA_transferase-like"/>
</dbReference>
<dbReference type="InterPro" id="IPR018356">
    <property type="entry name" value="Tscrpt_reg_HTH_DeoR_CS"/>
</dbReference>
<dbReference type="InterPro" id="IPR001034">
    <property type="entry name" value="DeoR_HTH"/>
</dbReference>
<name>A0A9X3MS70_9ACTN</name>